<dbReference type="InterPro" id="IPR005467">
    <property type="entry name" value="His_kinase_dom"/>
</dbReference>
<evidence type="ECO:0000313" key="14">
    <source>
        <dbReference type="Proteomes" id="UP001468798"/>
    </source>
</evidence>
<dbReference type="InterPro" id="IPR004358">
    <property type="entry name" value="Sig_transdc_His_kin-like_C"/>
</dbReference>
<keyword evidence="8" id="KW-1133">Transmembrane helix</keyword>
<evidence type="ECO:0000259" key="9">
    <source>
        <dbReference type="PROSITE" id="PS50109"/>
    </source>
</evidence>
<name>A0ABU9NJW5_9FLAO</name>
<feature type="domain" description="PAS" evidence="11">
    <location>
        <begin position="67"/>
        <end position="111"/>
    </location>
</feature>
<evidence type="ECO:0000259" key="10">
    <source>
        <dbReference type="PROSITE" id="PS50110"/>
    </source>
</evidence>
<evidence type="ECO:0000256" key="4">
    <source>
        <dbReference type="ARBA" id="ARBA00022679"/>
    </source>
</evidence>
<dbReference type="InterPro" id="IPR003018">
    <property type="entry name" value="GAF"/>
</dbReference>
<dbReference type="SMART" id="SM00387">
    <property type="entry name" value="HATPase_c"/>
    <property type="match status" value="1"/>
</dbReference>
<dbReference type="InterPro" id="IPR029016">
    <property type="entry name" value="GAF-like_dom_sf"/>
</dbReference>
<evidence type="ECO:0000256" key="7">
    <source>
        <dbReference type="PROSITE-ProRule" id="PRU00169"/>
    </source>
</evidence>
<evidence type="ECO:0000259" key="11">
    <source>
        <dbReference type="PROSITE" id="PS50112"/>
    </source>
</evidence>
<dbReference type="InterPro" id="IPR035965">
    <property type="entry name" value="PAS-like_dom_sf"/>
</dbReference>
<comment type="caution">
    <text evidence="13">The sequence shown here is derived from an EMBL/GenBank/DDBJ whole genome shotgun (WGS) entry which is preliminary data.</text>
</comment>
<comment type="catalytic activity">
    <reaction evidence="1">
        <text>ATP + protein L-histidine = ADP + protein N-phospho-L-histidine.</text>
        <dbReference type="EC" id="2.7.13.3"/>
    </reaction>
</comment>
<dbReference type="SUPFAM" id="SSF47384">
    <property type="entry name" value="Homodimeric domain of signal transducing histidine kinase"/>
    <property type="match status" value="1"/>
</dbReference>
<dbReference type="PANTHER" id="PTHR45339">
    <property type="entry name" value="HYBRID SIGNAL TRANSDUCTION HISTIDINE KINASE J"/>
    <property type="match status" value="1"/>
</dbReference>
<feature type="transmembrane region" description="Helical" evidence="8">
    <location>
        <begin position="15"/>
        <end position="32"/>
    </location>
</feature>
<keyword evidence="3 7" id="KW-0597">Phosphoprotein</keyword>
<feature type="domain" description="PAS" evidence="11">
    <location>
        <begin position="177"/>
        <end position="237"/>
    </location>
</feature>
<keyword evidence="8" id="KW-0812">Transmembrane</keyword>
<dbReference type="SUPFAM" id="SSF52172">
    <property type="entry name" value="CheY-like"/>
    <property type="match status" value="1"/>
</dbReference>
<dbReference type="Gene3D" id="3.30.450.40">
    <property type="match status" value="2"/>
</dbReference>
<dbReference type="RefSeq" id="WP_342690692.1">
    <property type="nucleotide sequence ID" value="NZ_JBCGDP010000003.1"/>
</dbReference>
<reference evidence="13 14" key="1">
    <citation type="submission" date="2024-03" db="EMBL/GenBank/DDBJ databases">
        <title>Two novel species of the genus Flavobacterium exhibiting potentially degradation of complex polysaccharides.</title>
        <authorList>
            <person name="Lian X."/>
        </authorList>
    </citation>
    <scope>NUCLEOTIDE SEQUENCE [LARGE SCALE GENOMIC DNA]</scope>
    <source>
        <strain evidence="13 14">N6</strain>
    </source>
</reference>
<accession>A0ABU9NJW5</accession>
<dbReference type="EMBL" id="JBCGDP010000003">
    <property type="protein sequence ID" value="MEM0575603.1"/>
    <property type="molecule type" value="Genomic_DNA"/>
</dbReference>
<dbReference type="InterPro" id="IPR003594">
    <property type="entry name" value="HATPase_dom"/>
</dbReference>
<dbReference type="Pfam" id="PF01590">
    <property type="entry name" value="GAF"/>
    <property type="match status" value="1"/>
</dbReference>
<dbReference type="Gene3D" id="3.30.565.10">
    <property type="entry name" value="Histidine kinase-like ATPase, C-terminal domain"/>
    <property type="match status" value="1"/>
</dbReference>
<organism evidence="13 14">
    <name type="scientific">Flavobacterium polysaccharolyticum</name>
    <dbReference type="NCBI Taxonomy" id="3133148"/>
    <lineage>
        <taxon>Bacteria</taxon>
        <taxon>Pseudomonadati</taxon>
        <taxon>Bacteroidota</taxon>
        <taxon>Flavobacteriia</taxon>
        <taxon>Flavobacteriales</taxon>
        <taxon>Flavobacteriaceae</taxon>
        <taxon>Flavobacterium</taxon>
    </lineage>
</organism>
<dbReference type="PANTHER" id="PTHR45339:SF1">
    <property type="entry name" value="HYBRID SIGNAL TRANSDUCTION HISTIDINE KINASE J"/>
    <property type="match status" value="1"/>
</dbReference>
<feature type="domain" description="PAS" evidence="11">
    <location>
        <begin position="651"/>
        <end position="725"/>
    </location>
</feature>
<dbReference type="SMART" id="SM00065">
    <property type="entry name" value="GAF"/>
    <property type="match status" value="2"/>
</dbReference>
<keyword evidence="5" id="KW-0418">Kinase</keyword>
<dbReference type="InterPro" id="IPR003661">
    <property type="entry name" value="HisK_dim/P_dom"/>
</dbReference>
<feature type="transmembrane region" description="Helical" evidence="8">
    <location>
        <begin position="39"/>
        <end position="56"/>
    </location>
</feature>
<dbReference type="InterPro" id="IPR013767">
    <property type="entry name" value="PAS_fold"/>
</dbReference>
<dbReference type="InterPro" id="IPR001610">
    <property type="entry name" value="PAC"/>
</dbReference>
<dbReference type="CDD" id="cd16922">
    <property type="entry name" value="HATPase_EvgS-ArcB-TorS-like"/>
    <property type="match status" value="1"/>
</dbReference>
<keyword evidence="8" id="KW-0472">Membrane</keyword>
<feature type="domain" description="Response regulatory" evidence="10">
    <location>
        <begin position="1050"/>
        <end position="1168"/>
    </location>
</feature>
<dbReference type="CDD" id="cd17546">
    <property type="entry name" value="REC_hyHK_CKI1_RcsC-like"/>
    <property type="match status" value="1"/>
</dbReference>
<proteinExistence type="predicted"/>
<dbReference type="InterPro" id="IPR011006">
    <property type="entry name" value="CheY-like_superfamily"/>
</dbReference>
<dbReference type="PROSITE" id="PS50112">
    <property type="entry name" value="PAS"/>
    <property type="match status" value="3"/>
</dbReference>
<keyword evidence="4" id="KW-0808">Transferase</keyword>
<dbReference type="PRINTS" id="PR00344">
    <property type="entry name" value="BCTRLSENSOR"/>
</dbReference>
<protein>
    <recommendedName>
        <fullName evidence="2">histidine kinase</fullName>
        <ecNumber evidence="2">2.7.13.3</ecNumber>
    </recommendedName>
</protein>
<dbReference type="CDD" id="cd00082">
    <property type="entry name" value="HisKA"/>
    <property type="match status" value="1"/>
</dbReference>
<gene>
    <name evidence="13" type="ORF">WFZ86_03760</name>
</gene>
<dbReference type="Gene3D" id="3.40.50.2300">
    <property type="match status" value="1"/>
</dbReference>
<dbReference type="SMART" id="SM00091">
    <property type="entry name" value="PAS"/>
    <property type="match status" value="3"/>
</dbReference>
<dbReference type="InterPro" id="IPR001789">
    <property type="entry name" value="Sig_transdc_resp-reg_receiver"/>
</dbReference>
<dbReference type="SMART" id="SM00086">
    <property type="entry name" value="PAC"/>
    <property type="match status" value="3"/>
</dbReference>
<dbReference type="Pfam" id="PF02518">
    <property type="entry name" value="HATPase_c"/>
    <property type="match status" value="1"/>
</dbReference>
<evidence type="ECO:0000256" key="2">
    <source>
        <dbReference type="ARBA" id="ARBA00012438"/>
    </source>
</evidence>
<dbReference type="Pfam" id="PF00072">
    <property type="entry name" value="Response_reg"/>
    <property type="match status" value="1"/>
</dbReference>
<evidence type="ECO:0000256" key="8">
    <source>
        <dbReference type="SAM" id="Phobius"/>
    </source>
</evidence>
<dbReference type="SUPFAM" id="SSF55781">
    <property type="entry name" value="GAF domain-like"/>
    <property type="match status" value="2"/>
</dbReference>
<dbReference type="Pfam" id="PF08447">
    <property type="entry name" value="PAS_3"/>
    <property type="match status" value="1"/>
</dbReference>
<keyword evidence="6" id="KW-0902">Two-component regulatory system</keyword>
<dbReference type="InterPro" id="IPR013655">
    <property type="entry name" value="PAS_fold_3"/>
</dbReference>
<evidence type="ECO:0000259" key="12">
    <source>
        <dbReference type="PROSITE" id="PS50113"/>
    </source>
</evidence>
<dbReference type="Pfam" id="PF00989">
    <property type="entry name" value="PAS"/>
    <property type="match status" value="1"/>
</dbReference>
<dbReference type="InterPro" id="IPR036890">
    <property type="entry name" value="HATPase_C_sf"/>
</dbReference>
<evidence type="ECO:0000256" key="3">
    <source>
        <dbReference type="ARBA" id="ARBA00022553"/>
    </source>
</evidence>
<evidence type="ECO:0000313" key="13">
    <source>
        <dbReference type="EMBL" id="MEM0575603.1"/>
    </source>
</evidence>
<dbReference type="CDD" id="cd00130">
    <property type="entry name" value="PAS"/>
    <property type="match status" value="3"/>
</dbReference>
<evidence type="ECO:0000256" key="5">
    <source>
        <dbReference type="ARBA" id="ARBA00022777"/>
    </source>
</evidence>
<sequence>MLFLAYDALKTNKKYTYFLYFLFIFLITLTYFDRISRKTGVLIISYSCVVVLLNYIRKLIENSLSKESNFIKEIINKGNSLTIACNYNGEVIYCSETIASILGYTHQEVMGYEFWRLTEDPDFIGLPYHDVFVDGQIYTRKLKCKDGSYKFIQWTDKKFADNIIVGIGQDVTEQRNLNNKYEDIIQNANDLIFEASPRGNFTFINDFSVKTLQYDKDELLGKNFISIIRDDYFEEIRTLFIRNTDYPLVEFPINTKFNESIWISLKVIIRKDESGKIIGYSGIGRDITKLKTNEIKNNQRQQKIELYNSTIKNLFTINFRDFEQIESIVKLIIENAGTISKCDRVSYWKYREKTIICECIYFLSSNSFGKKIILKKDNYPVHTQKIQQGIQLHKNDINVNIENNEFYESYYRVYNIKSAIDTPILLNGELLGVLSFETTSLQRNWDQEDLTFARTIADILSLAIATQKQFEAEKKLQKKSDLLAEMALCTEKFLLSKSLNEMFTDTFEIMGNATQVDHLFYYEKDTKTQLISQKFKWARKGIPLQITKLQEFSEEHLEEIVTKANKKKLFKTKTSKLKKSFFKLLLINNEIKSILIVPIYYNDEFSGFIGMDDCTFERNWSKEESFILKTLASNISYALERDKNEKLIHKSEEKFKLIANNIPGTVYLSKFDEYASKVYLNDSIEKLTGYSKSDFLQQKISLINLLHPEDKDLVVEHQNRNFNNGKPYHDRYRIRKKSGQYIWIEEFSDAIKKDNTIEYIGGILFDITNQIETEAILKEKELAEAANKAKSDFLANMSHEIRTPLNGIIGFTDLLMKTHLNRTQEKYMTTINQSALSLLDIINDILDFSKIEAGKLDLFIEKQELSEILNQTIDLIFYESNQKKLDLFLKIAPEVPKFVWVDSVRLKQILINLLANAVKFTEKGSITLEVGVIAQNSESQQSLRFAIIDTGIGILEKNKKKIFYAFSQEDSSTSKKFGGTGLGLTISNQLLSLMNSQLRLESQINKGSTFYFDIDLETSNETNSSETESNTSQLTTIASNKIKHEYPNLKIMIVEDNKINMLLLKTIIKNLFLDVEIFEFLNGKEAIEQFEFLKPTLVFMDIQMPIMNGYETSKAIRNLKNGKDIPIIAITAGTEKEERKKCLKVGMNDYIPKPIIKGVIEEVILRCIKKI</sequence>
<dbReference type="NCBIfam" id="TIGR00229">
    <property type="entry name" value="sensory_box"/>
    <property type="match status" value="3"/>
</dbReference>
<keyword evidence="14" id="KW-1185">Reference proteome</keyword>
<dbReference type="PROSITE" id="PS50109">
    <property type="entry name" value="HIS_KIN"/>
    <property type="match status" value="1"/>
</dbReference>
<evidence type="ECO:0000256" key="1">
    <source>
        <dbReference type="ARBA" id="ARBA00000085"/>
    </source>
</evidence>
<feature type="modified residue" description="4-aspartylphosphate" evidence="7">
    <location>
        <position position="1101"/>
    </location>
</feature>
<dbReference type="PROSITE" id="PS50110">
    <property type="entry name" value="RESPONSE_REGULATORY"/>
    <property type="match status" value="1"/>
</dbReference>
<feature type="domain" description="PAC" evidence="12">
    <location>
        <begin position="728"/>
        <end position="779"/>
    </location>
</feature>
<feature type="domain" description="Histidine kinase" evidence="9">
    <location>
        <begin position="796"/>
        <end position="1018"/>
    </location>
</feature>
<dbReference type="PROSITE" id="PS50113">
    <property type="entry name" value="PAC"/>
    <property type="match status" value="2"/>
</dbReference>
<dbReference type="SUPFAM" id="SSF55874">
    <property type="entry name" value="ATPase domain of HSP90 chaperone/DNA topoisomerase II/histidine kinase"/>
    <property type="match status" value="1"/>
</dbReference>
<dbReference type="Pfam" id="PF13426">
    <property type="entry name" value="PAS_9"/>
    <property type="match status" value="1"/>
</dbReference>
<dbReference type="Gene3D" id="1.10.287.130">
    <property type="match status" value="1"/>
</dbReference>
<dbReference type="Pfam" id="PF00512">
    <property type="entry name" value="HisKA"/>
    <property type="match status" value="1"/>
</dbReference>
<feature type="domain" description="PAC" evidence="12">
    <location>
        <begin position="242"/>
        <end position="299"/>
    </location>
</feature>
<dbReference type="SMART" id="SM00388">
    <property type="entry name" value="HisKA"/>
    <property type="match status" value="1"/>
</dbReference>
<dbReference type="InterPro" id="IPR000700">
    <property type="entry name" value="PAS-assoc_C"/>
</dbReference>
<dbReference type="SUPFAM" id="SSF55785">
    <property type="entry name" value="PYP-like sensor domain (PAS domain)"/>
    <property type="match status" value="3"/>
</dbReference>
<dbReference type="EC" id="2.7.13.3" evidence="2"/>
<dbReference type="InterPro" id="IPR036097">
    <property type="entry name" value="HisK_dim/P_sf"/>
</dbReference>
<dbReference type="InterPro" id="IPR000014">
    <property type="entry name" value="PAS"/>
</dbReference>
<evidence type="ECO:0000256" key="6">
    <source>
        <dbReference type="ARBA" id="ARBA00023012"/>
    </source>
</evidence>
<dbReference type="Gene3D" id="3.30.450.20">
    <property type="entry name" value="PAS domain"/>
    <property type="match status" value="3"/>
</dbReference>
<dbReference type="Proteomes" id="UP001468798">
    <property type="component" value="Unassembled WGS sequence"/>
</dbReference>
<dbReference type="SMART" id="SM00448">
    <property type="entry name" value="REC"/>
    <property type="match status" value="1"/>
</dbReference>